<reference evidence="1 2" key="1">
    <citation type="submission" date="2021-06" db="EMBL/GenBank/DDBJ databases">
        <authorList>
            <person name="Kallberg Y."/>
            <person name="Tangrot J."/>
            <person name="Rosling A."/>
        </authorList>
    </citation>
    <scope>NUCLEOTIDE SEQUENCE [LARGE SCALE GENOMIC DNA]</scope>
    <source>
        <strain evidence="1 2">120-4 pot B 10/14</strain>
    </source>
</reference>
<name>A0ABN7VWY7_GIGMA</name>
<comment type="caution">
    <text evidence="1">The sequence shown here is derived from an EMBL/GenBank/DDBJ whole genome shotgun (WGS) entry which is preliminary data.</text>
</comment>
<dbReference type="Gene3D" id="1.10.260.40">
    <property type="entry name" value="lambda repressor-like DNA-binding domains"/>
    <property type="match status" value="1"/>
</dbReference>
<dbReference type="EMBL" id="CAJVQB010023385">
    <property type="protein sequence ID" value="CAG8801729.1"/>
    <property type="molecule type" value="Genomic_DNA"/>
</dbReference>
<gene>
    <name evidence="1" type="ORF">GMARGA_LOCUS23254</name>
</gene>
<proteinExistence type="predicted"/>
<sequence>MSLPPLITTTPESRRVYPCNLVINKQRLLRLIIDPHYEEDHGKLVQQLNNQTFFPDPPKRPSDYQYFTIEDIQHDNESYCLILILIMEKKENYAFPSEAELKEIREKTSSPNYPYKNKILSPNASGEEKFKYQICQAILVYQQENSLPVEEVAEKIEISLNKTYDILLGKIKGFRLNELANYLEKLHVPFEITVRNDKAGEVKEHKRRCAKRGEREGGINPPLPDILGVLRLLIRSLSHKRS</sequence>
<dbReference type="InterPro" id="IPR010982">
    <property type="entry name" value="Lambda_DNA-bd_dom_sf"/>
</dbReference>
<accession>A0ABN7VWY7</accession>
<protein>
    <submittedName>
        <fullName evidence="1">28110_t:CDS:1</fullName>
    </submittedName>
</protein>
<evidence type="ECO:0000313" key="2">
    <source>
        <dbReference type="Proteomes" id="UP000789901"/>
    </source>
</evidence>
<dbReference type="Proteomes" id="UP000789901">
    <property type="component" value="Unassembled WGS sequence"/>
</dbReference>
<organism evidence="1 2">
    <name type="scientific">Gigaspora margarita</name>
    <dbReference type="NCBI Taxonomy" id="4874"/>
    <lineage>
        <taxon>Eukaryota</taxon>
        <taxon>Fungi</taxon>
        <taxon>Fungi incertae sedis</taxon>
        <taxon>Mucoromycota</taxon>
        <taxon>Glomeromycotina</taxon>
        <taxon>Glomeromycetes</taxon>
        <taxon>Diversisporales</taxon>
        <taxon>Gigasporaceae</taxon>
        <taxon>Gigaspora</taxon>
    </lineage>
</organism>
<evidence type="ECO:0000313" key="1">
    <source>
        <dbReference type="EMBL" id="CAG8801729.1"/>
    </source>
</evidence>
<feature type="non-terminal residue" evidence="1">
    <location>
        <position position="242"/>
    </location>
</feature>
<dbReference type="SUPFAM" id="SSF47413">
    <property type="entry name" value="lambda repressor-like DNA-binding domains"/>
    <property type="match status" value="1"/>
</dbReference>
<keyword evidence="2" id="KW-1185">Reference proteome</keyword>